<name>A0A158K4Z4_9BURK</name>
<dbReference type="InterPro" id="IPR050740">
    <property type="entry name" value="Aldehyde_DH_Superfamily"/>
</dbReference>
<dbReference type="PANTHER" id="PTHR43353:SF5">
    <property type="entry name" value="SUCCINATE-SEMIALDEHYDE DEHYDROGENASE, MITOCHONDRIAL"/>
    <property type="match status" value="1"/>
</dbReference>
<sequence length="486" mass="51784">MTLQTLLKDPTLLHHEAFIDGEWQGADSGATFEVVDPSNGASLGRVPMMGAAETRRAIDAANAAWPAWRKKTPKERAAIMRRWYDLMLAHADDLALILTTEQGKPLAEAKGEIVYAASFIEWFAEEGKRVAGDTLATPAADKRIVVTKEPIGVCAAITPWNFPAAMITRKVGPALAAGCPIVVKPAEATPFSAFAMAVLAERAGVPKGVLNIVTGDPKAIGGEMTGNPVVRKLSFTGSTAVGRLLAAQSAPTIKKVSLELGGNAPFIVFEDADIDAAVEGAIASKYRNSGQTCVCTNRFYVHERVYDAFAAKLAEAVGKLKVGRGTESGVSLRPLINEAAVLKVESHIEDALTKGASIVTGGKRHALGHGFFEPTVLTGVTPDMKVAKEETFGPLAPIFRFSSDEEVVRMANDTEFGLAAYFYSRDIGRVWRVAEALEYGMVGINTGLISNEVAPFGGVKQSGLGREGSHYGIDDYVVIKYLCMAV</sequence>
<dbReference type="PROSITE" id="PS00070">
    <property type="entry name" value="ALDEHYDE_DEHYDR_CYS"/>
    <property type="match status" value="1"/>
</dbReference>
<evidence type="ECO:0000256" key="3">
    <source>
        <dbReference type="PROSITE-ProRule" id="PRU10007"/>
    </source>
</evidence>
<keyword evidence="7" id="KW-1185">Reference proteome</keyword>
<dbReference type="PROSITE" id="PS00687">
    <property type="entry name" value="ALDEHYDE_DEHYDR_GLU"/>
    <property type="match status" value="1"/>
</dbReference>
<dbReference type="InterPro" id="IPR016162">
    <property type="entry name" value="Ald_DH_N"/>
</dbReference>
<dbReference type="GO" id="GO:0009450">
    <property type="term" value="P:gamma-aminobutyric acid catabolic process"/>
    <property type="evidence" value="ECO:0007669"/>
    <property type="project" value="InterPro"/>
</dbReference>
<evidence type="ECO:0000313" key="6">
    <source>
        <dbReference type="EMBL" id="SAL76182.1"/>
    </source>
</evidence>
<evidence type="ECO:0000256" key="2">
    <source>
        <dbReference type="ARBA" id="ARBA00023002"/>
    </source>
</evidence>
<dbReference type="Proteomes" id="UP000054717">
    <property type="component" value="Unassembled WGS sequence"/>
</dbReference>
<dbReference type="InterPro" id="IPR016163">
    <property type="entry name" value="Ald_DH_C"/>
</dbReference>
<dbReference type="FunFam" id="3.40.309.10:FF:000004">
    <property type="entry name" value="Succinate-semialdehyde dehydrogenase I"/>
    <property type="match status" value="1"/>
</dbReference>
<dbReference type="STRING" id="326475.AWB66_05352"/>
<evidence type="ECO:0000313" key="7">
    <source>
        <dbReference type="Proteomes" id="UP000054717"/>
    </source>
</evidence>
<evidence type="ECO:0000256" key="4">
    <source>
        <dbReference type="RuleBase" id="RU003345"/>
    </source>
</evidence>
<dbReference type="InterPro" id="IPR010102">
    <property type="entry name" value="Succ_semiAld_DH"/>
</dbReference>
<dbReference type="CDD" id="cd07103">
    <property type="entry name" value="ALDH_F5_SSADH_GabD"/>
    <property type="match status" value="1"/>
</dbReference>
<dbReference type="RefSeq" id="WP_087633110.1">
    <property type="nucleotide sequence ID" value="NZ_FCNZ02000028.1"/>
</dbReference>
<dbReference type="InterPro" id="IPR015590">
    <property type="entry name" value="Aldehyde_DH_dom"/>
</dbReference>
<dbReference type="AlphaFoldDB" id="A0A158K4Z4"/>
<evidence type="ECO:0000259" key="5">
    <source>
        <dbReference type="Pfam" id="PF00171"/>
    </source>
</evidence>
<dbReference type="Gene3D" id="3.40.309.10">
    <property type="entry name" value="Aldehyde Dehydrogenase, Chain A, domain 2"/>
    <property type="match status" value="1"/>
</dbReference>
<organism evidence="6 7">
    <name type="scientific">Caballeronia telluris</name>
    <dbReference type="NCBI Taxonomy" id="326475"/>
    <lineage>
        <taxon>Bacteria</taxon>
        <taxon>Pseudomonadati</taxon>
        <taxon>Pseudomonadota</taxon>
        <taxon>Betaproteobacteria</taxon>
        <taxon>Burkholderiales</taxon>
        <taxon>Burkholderiaceae</taxon>
        <taxon>Caballeronia</taxon>
    </lineage>
</organism>
<dbReference type="FunFam" id="3.40.605.10:FF:000005">
    <property type="entry name" value="Succinate-semialdehyde dehydrogenase I"/>
    <property type="match status" value="1"/>
</dbReference>
<dbReference type="Gene3D" id="3.40.605.10">
    <property type="entry name" value="Aldehyde Dehydrogenase, Chain A, domain 1"/>
    <property type="match status" value="1"/>
</dbReference>
<feature type="domain" description="Aldehyde dehydrogenase" evidence="5">
    <location>
        <begin position="23"/>
        <end position="481"/>
    </location>
</feature>
<dbReference type="InterPro" id="IPR029510">
    <property type="entry name" value="Ald_DH_CS_GLU"/>
</dbReference>
<dbReference type="GO" id="GO:0005829">
    <property type="term" value="C:cytosol"/>
    <property type="evidence" value="ECO:0007669"/>
    <property type="project" value="TreeGrafter"/>
</dbReference>
<evidence type="ECO:0000256" key="1">
    <source>
        <dbReference type="ARBA" id="ARBA00009986"/>
    </source>
</evidence>
<dbReference type="InterPro" id="IPR016160">
    <property type="entry name" value="Ald_DH_CS_CYS"/>
</dbReference>
<dbReference type="NCBIfam" id="TIGR01780">
    <property type="entry name" value="SSADH"/>
    <property type="match status" value="1"/>
</dbReference>
<protein>
    <submittedName>
        <fullName evidence="6">Succinate-semialdehyde dehydrogenase</fullName>
    </submittedName>
</protein>
<comment type="similarity">
    <text evidence="1 4">Belongs to the aldehyde dehydrogenase family.</text>
</comment>
<proteinExistence type="inferred from homology"/>
<comment type="caution">
    <text evidence="6">The sequence shown here is derived from an EMBL/GenBank/DDBJ whole genome shotgun (WGS) entry which is preliminary data.</text>
</comment>
<dbReference type="Pfam" id="PF00171">
    <property type="entry name" value="Aldedh"/>
    <property type="match status" value="1"/>
</dbReference>
<dbReference type="SUPFAM" id="SSF53720">
    <property type="entry name" value="ALDH-like"/>
    <property type="match status" value="1"/>
</dbReference>
<keyword evidence="2 4" id="KW-0560">Oxidoreductase</keyword>
<feature type="active site" evidence="3">
    <location>
        <position position="259"/>
    </location>
</feature>
<gene>
    <name evidence="6" type="ORF">AWB66_05352</name>
</gene>
<accession>A0A158K4Z4</accession>
<reference evidence="6" key="1">
    <citation type="submission" date="2016-01" db="EMBL/GenBank/DDBJ databases">
        <authorList>
            <person name="Peeters Charlotte."/>
        </authorList>
    </citation>
    <scope>NUCLEOTIDE SEQUENCE</scope>
    <source>
        <strain evidence="6">LMG 22936</strain>
    </source>
</reference>
<dbReference type="PANTHER" id="PTHR43353">
    <property type="entry name" value="SUCCINATE-SEMIALDEHYDE DEHYDROGENASE, MITOCHONDRIAL"/>
    <property type="match status" value="1"/>
</dbReference>
<dbReference type="InterPro" id="IPR016161">
    <property type="entry name" value="Ald_DH/histidinol_DH"/>
</dbReference>
<dbReference type="EMBL" id="FCNZ02000028">
    <property type="protein sequence ID" value="SAL76182.1"/>
    <property type="molecule type" value="Genomic_DNA"/>
</dbReference>
<dbReference type="GO" id="GO:0004777">
    <property type="term" value="F:succinate-semialdehyde dehydrogenase (NAD+) activity"/>
    <property type="evidence" value="ECO:0007669"/>
    <property type="project" value="TreeGrafter"/>
</dbReference>